<dbReference type="PANTHER" id="PTHR43201">
    <property type="entry name" value="ACYL-COA SYNTHETASE"/>
    <property type="match status" value="1"/>
</dbReference>
<dbReference type="Gene3D" id="3.40.50.12780">
    <property type="entry name" value="N-terminal domain of ligase-like"/>
    <property type="match status" value="1"/>
</dbReference>
<dbReference type="InterPro" id="IPR000873">
    <property type="entry name" value="AMP-dep_synth/lig_dom"/>
</dbReference>
<dbReference type="AlphaFoldDB" id="A0A3B0UXQ1"/>
<dbReference type="EMBL" id="UOEX01000016">
    <property type="protein sequence ID" value="VAW32913.1"/>
    <property type="molecule type" value="Genomic_DNA"/>
</dbReference>
<dbReference type="InterPro" id="IPR042099">
    <property type="entry name" value="ANL_N_sf"/>
</dbReference>
<dbReference type="Pfam" id="PF00501">
    <property type="entry name" value="AMP-binding"/>
    <property type="match status" value="1"/>
</dbReference>
<evidence type="ECO:0000256" key="2">
    <source>
        <dbReference type="SAM" id="Phobius"/>
    </source>
</evidence>
<feature type="non-terminal residue" evidence="4">
    <location>
        <position position="301"/>
    </location>
</feature>
<sequence length="301" mass="32451">MSGSAIDTPTAAWHRRLLQSDLWCSDKEFILGGHTFAEVYAMAQSLRDLFAAAHGDEGEKIVCLAAENKAVIAAAILASLAGGPTLLLPFAFSGRALAEMRAATGFTSAITDKPRDLPPGTRVFCPQPGSAWRPDELSSIEPKAELLRLFTGGSTGTPKSWSKTADNLFAEAFYLKQQYRISAQDRLVATVSPYHIYGLLFSILVPLISSAAVFAGTPSFPNEISEAVMDNAATVLISVPAHYRVLRGRRITAGSLRLAFSSAGMLPRVDNEEFCRRNQVPLTEIYGSTETGGIAVRVRDK</sequence>
<name>A0A3B0UXQ1_9ZZZZ</name>
<feature type="transmembrane region" description="Helical" evidence="2">
    <location>
        <begin position="70"/>
        <end position="92"/>
    </location>
</feature>
<accession>A0A3B0UXQ1</accession>
<dbReference type="PANTHER" id="PTHR43201:SF8">
    <property type="entry name" value="ACYL-COA SYNTHETASE FAMILY MEMBER 3"/>
    <property type="match status" value="1"/>
</dbReference>
<keyword evidence="2" id="KW-1133">Transmembrane helix</keyword>
<dbReference type="GO" id="GO:0031956">
    <property type="term" value="F:medium-chain fatty acid-CoA ligase activity"/>
    <property type="evidence" value="ECO:0007669"/>
    <property type="project" value="TreeGrafter"/>
</dbReference>
<dbReference type="SUPFAM" id="SSF56801">
    <property type="entry name" value="Acetyl-CoA synthetase-like"/>
    <property type="match status" value="1"/>
</dbReference>
<protein>
    <recommendedName>
        <fullName evidence="3">AMP-dependent synthetase/ligase domain-containing protein</fullName>
    </recommendedName>
</protein>
<organism evidence="4">
    <name type="scientific">hydrothermal vent metagenome</name>
    <dbReference type="NCBI Taxonomy" id="652676"/>
    <lineage>
        <taxon>unclassified sequences</taxon>
        <taxon>metagenomes</taxon>
        <taxon>ecological metagenomes</taxon>
    </lineage>
</organism>
<proteinExistence type="inferred from homology"/>
<comment type="similarity">
    <text evidence="1">Belongs to the ATP-dependent AMP-binding enzyme family.</text>
</comment>
<evidence type="ECO:0000313" key="4">
    <source>
        <dbReference type="EMBL" id="VAW32913.1"/>
    </source>
</evidence>
<evidence type="ECO:0000259" key="3">
    <source>
        <dbReference type="Pfam" id="PF00501"/>
    </source>
</evidence>
<keyword evidence="2" id="KW-0812">Transmembrane</keyword>
<gene>
    <name evidence="4" type="ORF">MNBD_DELTA03-1238</name>
</gene>
<evidence type="ECO:0000256" key="1">
    <source>
        <dbReference type="ARBA" id="ARBA00006432"/>
    </source>
</evidence>
<feature type="domain" description="AMP-dependent synthetase/ligase" evidence="3">
    <location>
        <begin position="34"/>
        <end position="296"/>
    </location>
</feature>
<keyword evidence="2" id="KW-0472">Membrane</keyword>
<reference evidence="4" key="1">
    <citation type="submission" date="2018-06" db="EMBL/GenBank/DDBJ databases">
        <authorList>
            <person name="Zhirakovskaya E."/>
        </authorList>
    </citation>
    <scope>NUCLEOTIDE SEQUENCE</scope>
</reference>
<dbReference type="GO" id="GO:0006631">
    <property type="term" value="P:fatty acid metabolic process"/>
    <property type="evidence" value="ECO:0007669"/>
    <property type="project" value="TreeGrafter"/>
</dbReference>
<feature type="transmembrane region" description="Helical" evidence="2">
    <location>
        <begin position="196"/>
        <end position="215"/>
    </location>
</feature>